<keyword evidence="11" id="KW-0234">DNA repair</keyword>
<dbReference type="InterPro" id="IPR014001">
    <property type="entry name" value="Helicase_ATP-bd"/>
</dbReference>
<feature type="domain" description="Helicase ATP-binding" evidence="16">
    <location>
        <begin position="582"/>
        <end position="721"/>
    </location>
</feature>
<evidence type="ECO:0000259" key="17">
    <source>
        <dbReference type="PROSITE" id="PS51194"/>
    </source>
</evidence>
<dbReference type="InterPro" id="IPR014905">
    <property type="entry name" value="HIRAN"/>
</dbReference>
<dbReference type="GO" id="GO:0016818">
    <property type="term" value="F:hydrolase activity, acting on acid anhydrides, in phosphorus-containing anhydrides"/>
    <property type="evidence" value="ECO:0007669"/>
    <property type="project" value="InterPro"/>
</dbReference>
<reference evidence="18 19" key="1">
    <citation type="submission" date="2021-08" db="EMBL/GenBank/DDBJ databases">
        <title>Draft Genome Sequence of Phanerochaete sordida strain YK-624.</title>
        <authorList>
            <person name="Mori T."/>
            <person name="Dohra H."/>
            <person name="Suzuki T."/>
            <person name="Kawagishi H."/>
            <person name="Hirai H."/>
        </authorList>
    </citation>
    <scope>NUCLEOTIDE SEQUENCE [LARGE SCALE GENOMIC DNA]</scope>
    <source>
        <strain evidence="18 19">YK-624</strain>
    </source>
</reference>
<dbReference type="InterPro" id="IPR050628">
    <property type="entry name" value="SNF2_RAD54_helicase_TF"/>
</dbReference>
<evidence type="ECO:0000259" key="16">
    <source>
        <dbReference type="PROSITE" id="PS51192"/>
    </source>
</evidence>
<dbReference type="SMART" id="SM00184">
    <property type="entry name" value="RING"/>
    <property type="match status" value="1"/>
</dbReference>
<dbReference type="CDD" id="cd18793">
    <property type="entry name" value="SF2_C_SNF"/>
    <property type="match status" value="1"/>
</dbReference>
<dbReference type="Pfam" id="PF13445">
    <property type="entry name" value="zf-RING_UBOX"/>
    <property type="match status" value="1"/>
</dbReference>
<keyword evidence="3" id="KW-0479">Metal-binding</keyword>
<evidence type="ECO:0000256" key="4">
    <source>
        <dbReference type="ARBA" id="ARBA00022741"/>
    </source>
</evidence>
<feature type="region of interest" description="Disordered" evidence="14">
    <location>
        <begin position="180"/>
        <end position="206"/>
    </location>
</feature>
<dbReference type="InterPro" id="IPR027370">
    <property type="entry name" value="Znf-RING_euk"/>
</dbReference>
<dbReference type="SMART" id="SM00487">
    <property type="entry name" value="DEXDc"/>
    <property type="match status" value="1"/>
</dbReference>
<organism evidence="18 19">
    <name type="scientific">Phanerochaete sordida</name>
    <dbReference type="NCBI Taxonomy" id="48140"/>
    <lineage>
        <taxon>Eukaryota</taxon>
        <taxon>Fungi</taxon>
        <taxon>Dikarya</taxon>
        <taxon>Basidiomycota</taxon>
        <taxon>Agaricomycotina</taxon>
        <taxon>Agaricomycetes</taxon>
        <taxon>Polyporales</taxon>
        <taxon>Phanerochaetaceae</taxon>
        <taxon>Phanerochaete</taxon>
    </lineage>
</organism>
<sequence length="1162" mass="129000">MADSEQAEQSLFFADPADDNDDEIEYLTPPGPAQASTVSKPEPRPQANSLFFADSGDEDDKPPVPRLPHSEELMSGIMSGDQGTGEAMDVDVKLPDVPSGRASSVSSASSVRLPVPSSPASSVGPESSNEPARKKRKLSPEVSGDHHFEAAYLGSFLVADAWSTVRGKGFVKPGDEIRIERDATEPAKPDKKTAGKKDAKTKDGKKQLSIATMLKPAPPKPTKQKKQDIIVRLTTMRGFEFARLPQDVSTWVAKLLDLDIVEFRGSTVVDCPPSLHSGASLIVSLSIYLKASAFKPPSTSTVNDQAKSMFNEGKETADEQILRERKSSLIHLFEILSLKPINRGKPQKGKKKQLSQEDLKLLTQRANKAKQGSHTEIVGDGEEIVVEADEEELSDNQLNLIYRKAQQNDTTMGEMDPSDTFTLTLRPYQRQALWWMYNMETTTDSARQEQTMHPLWKEYAFPSDPHHDQGVIDLTADEKPFYFNEYSGELSLEFPKAERKFKGGILADVVILPFLSLIEMGMGKTIMLSALIQTASDPEPPDASPRTSKRKQLRLDGAFRPRADAAKSAEASSGSTAGPCATLIVAPTSLLTQWHDELLRSSKPDTMKVLVWHGQNRLDLESLVEQGSDGKAKGVDIVITSYGTLVSEFGKTQGDKPISPVFDIEWKRVILDEAHSCKSRQSKTAKAVYALRARRRWAVTGTPIVNRLEDLYSLLKFLDFTPWSGYTFFRSFVTLPFLARDPKAIEVVQVILESVLLRREKNMRDADGRMIVELPPKEVVVEELEFSPLERKIYDSLYHDAKRRFERLSEKGVVSKNYTHILAMLMRLRRAVLHPSLVMKDADDLAKAGADSAFIDVQKMIQSFVDASASGSTTPQEPNDEGETKPSASKAGNAYAEDVLNNLGQDEEAECPICMDVMQSPVLIPGCLHHGCKDCIAAFLQKCSEEGKAGRCPTCSQEPVAESDLLEIVRTGAPGGESSAVALRKNDFRSSTKLDALLQHLRALRSSDPTFRAVVFSQFTTFLDLIQFALERERLRWYRFDGTMDVRRRNEAIGSFKEASDEPKVLIVSLKAGGVGLNLTNANHVFMMDCWWNSAIENQAIDRVHRIGQEKTVYVKHFIVSDTIERRILQIQKRKTAIVKEAFGGRGDSDSIENLRIMFGDD</sequence>
<evidence type="ECO:0000256" key="14">
    <source>
        <dbReference type="SAM" id="MobiDB-lite"/>
    </source>
</evidence>
<feature type="domain" description="RING-type" evidence="15">
    <location>
        <begin position="911"/>
        <end position="956"/>
    </location>
</feature>
<evidence type="ECO:0000256" key="5">
    <source>
        <dbReference type="ARBA" id="ARBA00022763"/>
    </source>
</evidence>
<dbReference type="Gene3D" id="3.40.50.300">
    <property type="entry name" value="P-loop containing nucleotide triphosphate hydrolases"/>
    <property type="match status" value="1"/>
</dbReference>
<dbReference type="GO" id="GO:0008270">
    <property type="term" value="F:zinc ion binding"/>
    <property type="evidence" value="ECO:0007669"/>
    <property type="project" value="UniProtKB-KW"/>
</dbReference>
<name>A0A9P3FZM7_9APHY</name>
<evidence type="ECO:0000256" key="7">
    <source>
        <dbReference type="ARBA" id="ARBA00022801"/>
    </source>
</evidence>
<dbReference type="SMART" id="SM00490">
    <property type="entry name" value="HELICc"/>
    <property type="match status" value="1"/>
</dbReference>
<dbReference type="GO" id="GO:0006281">
    <property type="term" value="P:DNA repair"/>
    <property type="evidence" value="ECO:0007669"/>
    <property type="project" value="UniProtKB-KW"/>
</dbReference>
<accession>A0A9P3FZM7</accession>
<dbReference type="InterPro" id="IPR001650">
    <property type="entry name" value="Helicase_C-like"/>
</dbReference>
<keyword evidence="6 13" id="KW-0863">Zinc-finger</keyword>
<dbReference type="SUPFAM" id="SSF57850">
    <property type="entry name" value="RING/U-box"/>
    <property type="match status" value="1"/>
</dbReference>
<evidence type="ECO:0000313" key="18">
    <source>
        <dbReference type="EMBL" id="GJE86197.1"/>
    </source>
</evidence>
<keyword evidence="10" id="KW-0067">ATP-binding</keyword>
<dbReference type="GO" id="GO:0005524">
    <property type="term" value="F:ATP binding"/>
    <property type="evidence" value="ECO:0007669"/>
    <property type="project" value="UniProtKB-KW"/>
</dbReference>
<dbReference type="Gene3D" id="3.30.40.10">
    <property type="entry name" value="Zinc/RING finger domain, C3HC4 (zinc finger)"/>
    <property type="match status" value="1"/>
</dbReference>
<dbReference type="CDD" id="cd18008">
    <property type="entry name" value="DEXDc_SHPRH-like"/>
    <property type="match status" value="1"/>
</dbReference>
<dbReference type="GO" id="GO:0004386">
    <property type="term" value="F:helicase activity"/>
    <property type="evidence" value="ECO:0007669"/>
    <property type="project" value="UniProtKB-KW"/>
</dbReference>
<dbReference type="InterPro" id="IPR038718">
    <property type="entry name" value="SNF2-like_sf"/>
</dbReference>
<keyword evidence="8" id="KW-0347">Helicase</keyword>
<dbReference type="PROSITE" id="PS51194">
    <property type="entry name" value="HELICASE_CTER"/>
    <property type="match status" value="1"/>
</dbReference>
<comment type="subcellular location">
    <subcellularLocation>
        <location evidence="1">Nucleus</location>
    </subcellularLocation>
</comment>
<comment type="caution">
    <text evidence="18">The sequence shown here is derived from an EMBL/GenBank/DDBJ whole genome shotgun (WGS) entry which is preliminary data.</text>
</comment>
<evidence type="ECO:0000256" key="8">
    <source>
        <dbReference type="ARBA" id="ARBA00022806"/>
    </source>
</evidence>
<dbReference type="PANTHER" id="PTHR45626">
    <property type="entry name" value="TRANSCRIPTION TERMINATION FACTOR 2-RELATED"/>
    <property type="match status" value="1"/>
</dbReference>
<evidence type="ECO:0000256" key="1">
    <source>
        <dbReference type="ARBA" id="ARBA00004123"/>
    </source>
</evidence>
<dbReference type="InterPro" id="IPR000330">
    <property type="entry name" value="SNF2_N"/>
</dbReference>
<dbReference type="Gene3D" id="3.40.50.10810">
    <property type="entry name" value="Tandem AAA-ATPase domain"/>
    <property type="match status" value="1"/>
</dbReference>
<dbReference type="Pfam" id="PF00176">
    <property type="entry name" value="SNF2-rel_dom"/>
    <property type="match status" value="1"/>
</dbReference>
<evidence type="ECO:0000256" key="6">
    <source>
        <dbReference type="ARBA" id="ARBA00022771"/>
    </source>
</evidence>
<comment type="similarity">
    <text evidence="2">Belongs to the SNF2/RAD54 helicase family.</text>
</comment>
<keyword evidence="4" id="KW-0547">Nucleotide-binding</keyword>
<evidence type="ECO:0000259" key="15">
    <source>
        <dbReference type="PROSITE" id="PS50089"/>
    </source>
</evidence>
<dbReference type="PROSITE" id="PS50089">
    <property type="entry name" value="ZF_RING_2"/>
    <property type="match status" value="1"/>
</dbReference>
<dbReference type="Pfam" id="PF00271">
    <property type="entry name" value="Helicase_C"/>
    <property type="match status" value="1"/>
</dbReference>
<proteinExistence type="inferred from homology"/>
<dbReference type="InterPro" id="IPR027417">
    <property type="entry name" value="P-loop_NTPase"/>
</dbReference>
<keyword evidence="5" id="KW-0227">DNA damage</keyword>
<dbReference type="GO" id="GO:0008094">
    <property type="term" value="F:ATP-dependent activity, acting on DNA"/>
    <property type="evidence" value="ECO:0007669"/>
    <property type="project" value="TreeGrafter"/>
</dbReference>
<dbReference type="InterPro" id="IPR049730">
    <property type="entry name" value="SNF2/RAD54-like_C"/>
</dbReference>
<keyword evidence="7" id="KW-0378">Hydrolase</keyword>
<evidence type="ECO:0000256" key="11">
    <source>
        <dbReference type="ARBA" id="ARBA00023204"/>
    </source>
</evidence>
<dbReference type="AlphaFoldDB" id="A0A9P3FZM7"/>
<feature type="compositionally biased region" description="Low complexity" evidence="14">
    <location>
        <begin position="97"/>
        <end position="128"/>
    </location>
</feature>
<feature type="region of interest" description="Disordered" evidence="14">
    <location>
        <begin position="867"/>
        <end position="890"/>
    </location>
</feature>
<feature type="region of interest" description="Disordered" evidence="14">
    <location>
        <begin position="536"/>
        <end position="555"/>
    </location>
</feature>
<dbReference type="GO" id="GO:0005634">
    <property type="term" value="C:nucleus"/>
    <property type="evidence" value="ECO:0007669"/>
    <property type="project" value="UniProtKB-SubCell"/>
</dbReference>
<evidence type="ECO:0000256" key="3">
    <source>
        <dbReference type="ARBA" id="ARBA00022723"/>
    </source>
</evidence>
<dbReference type="InterPro" id="IPR013083">
    <property type="entry name" value="Znf_RING/FYVE/PHD"/>
</dbReference>
<dbReference type="Pfam" id="PF08797">
    <property type="entry name" value="HIRAN"/>
    <property type="match status" value="1"/>
</dbReference>
<dbReference type="SUPFAM" id="SSF52540">
    <property type="entry name" value="P-loop containing nucleoside triphosphate hydrolases"/>
    <property type="match status" value="2"/>
</dbReference>
<feature type="region of interest" description="Disordered" evidence="14">
    <location>
        <begin position="1"/>
        <end position="142"/>
    </location>
</feature>
<evidence type="ECO:0000313" key="19">
    <source>
        <dbReference type="Proteomes" id="UP000703269"/>
    </source>
</evidence>
<dbReference type="OrthoDB" id="448448at2759"/>
<keyword evidence="19" id="KW-1185">Reference proteome</keyword>
<feature type="compositionally biased region" description="Acidic residues" evidence="14">
    <location>
        <begin position="16"/>
        <end position="25"/>
    </location>
</feature>
<evidence type="ECO:0000256" key="10">
    <source>
        <dbReference type="ARBA" id="ARBA00022840"/>
    </source>
</evidence>
<evidence type="ECO:0000256" key="9">
    <source>
        <dbReference type="ARBA" id="ARBA00022833"/>
    </source>
</evidence>
<protein>
    <submittedName>
        <fullName evidence="18">DNA repair protein</fullName>
    </submittedName>
</protein>
<dbReference type="EMBL" id="BPQB01000003">
    <property type="protein sequence ID" value="GJE86197.1"/>
    <property type="molecule type" value="Genomic_DNA"/>
</dbReference>
<dbReference type="PANTHER" id="PTHR45626:SF22">
    <property type="entry name" value="DNA REPAIR PROTEIN RAD5"/>
    <property type="match status" value="1"/>
</dbReference>
<evidence type="ECO:0000256" key="13">
    <source>
        <dbReference type="PROSITE-ProRule" id="PRU00175"/>
    </source>
</evidence>
<evidence type="ECO:0000256" key="12">
    <source>
        <dbReference type="ARBA" id="ARBA00023242"/>
    </source>
</evidence>
<dbReference type="PROSITE" id="PS51192">
    <property type="entry name" value="HELICASE_ATP_BIND_1"/>
    <property type="match status" value="1"/>
</dbReference>
<keyword evidence="12" id="KW-0539">Nucleus</keyword>
<dbReference type="Proteomes" id="UP000703269">
    <property type="component" value="Unassembled WGS sequence"/>
</dbReference>
<feature type="domain" description="Helicase C-terminal" evidence="17">
    <location>
        <begin position="996"/>
        <end position="1147"/>
    </location>
</feature>
<keyword evidence="9" id="KW-0862">Zinc</keyword>
<dbReference type="GO" id="GO:0003676">
    <property type="term" value="F:nucleic acid binding"/>
    <property type="evidence" value="ECO:0007669"/>
    <property type="project" value="InterPro"/>
</dbReference>
<gene>
    <name evidence="18" type="ORF">PsYK624_022770</name>
</gene>
<evidence type="ECO:0000256" key="2">
    <source>
        <dbReference type="ARBA" id="ARBA00007025"/>
    </source>
</evidence>
<dbReference type="SMART" id="SM00910">
    <property type="entry name" value="HIRAN"/>
    <property type="match status" value="1"/>
</dbReference>
<dbReference type="InterPro" id="IPR001841">
    <property type="entry name" value="Znf_RING"/>
</dbReference>